<feature type="compositionally biased region" description="Basic and acidic residues" evidence="1">
    <location>
        <begin position="81"/>
        <end position="100"/>
    </location>
</feature>
<dbReference type="EMBL" id="HBUE01312037">
    <property type="protein sequence ID" value="CAG6583680.1"/>
    <property type="molecule type" value="Transcribed_RNA"/>
</dbReference>
<dbReference type="EMBL" id="HBUE01116032">
    <property type="protein sequence ID" value="CAG6490563.1"/>
    <property type="molecule type" value="Transcribed_RNA"/>
</dbReference>
<dbReference type="AlphaFoldDB" id="A0A8D8MKD1"/>
<dbReference type="EMBL" id="HBUE01205742">
    <property type="protein sequence ID" value="CAG6531820.1"/>
    <property type="molecule type" value="Transcribed_RNA"/>
</dbReference>
<sequence>MKRNDTREGNSTATTVYRILQSPAPICMFYFAHPFGISSPATVSTSSKSVTTTKQPPPAPAATTKSEQNRKPVPLPAPKYQEQRQSSKTEIVRQRPDTRDGGGGGGGGTNAPVGQKKTNGMTAVRPEKVVPPPKVTTPGPKPGENRGKLKRSKHCASVADPVVRAPVPLTVKPHAKTKKRSNVIEMDHRQTHLTPWPSTIWNRDFLIPPLLQVLAKQHGRKIPDIEQILRTVRSAWNTPKSQRSLLQR</sequence>
<protein>
    <submittedName>
        <fullName evidence="2">(northern house mosquito) hypothetical protein</fullName>
    </submittedName>
</protein>
<feature type="region of interest" description="Disordered" evidence="1">
    <location>
        <begin position="41"/>
        <end position="154"/>
    </location>
</feature>
<reference evidence="2" key="1">
    <citation type="submission" date="2021-05" db="EMBL/GenBank/DDBJ databases">
        <authorList>
            <person name="Alioto T."/>
            <person name="Alioto T."/>
            <person name="Gomez Garrido J."/>
        </authorList>
    </citation>
    <scope>NUCLEOTIDE SEQUENCE</scope>
</reference>
<dbReference type="EMBL" id="HBUE01205740">
    <property type="protein sequence ID" value="CAG6531817.1"/>
    <property type="molecule type" value="Transcribed_RNA"/>
</dbReference>
<feature type="compositionally biased region" description="Pro residues" evidence="1">
    <location>
        <begin position="129"/>
        <end position="141"/>
    </location>
</feature>
<proteinExistence type="predicted"/>
<evidence type="ECO:0000256" key="1">
    <source>
        <dbReference type="SAM" id="MobiDB-lite"/>
    </source>
</evidence>
<dbReference type="EMBL" id="HBUE01312039">
    <property type="protein sequence ID" value="CAG6583683.1"/>
    <property type="molecule type" value="Transcribed_RNA"/>
</dbReference>
<organism evidence="2">
    <name type="scientific">Culex pipiens</name>
    <name type="common">House mosquito</name>
    <dbReference type="NCBI Taxonomy" id="7175"/>
    <lineage>
        <taxon>Eukaryota</taxon>
        <taxon>Metazoa</taxon>
        <taxon>Ecdysozoa</taxon>
        <taxon>Arthropoda</taxon>
        <taxon>Hexapoda</taxon>
        <taxon>Insecta</taxon>
        <taxon>Pterygota</taxon>
        <taxon>Neoptera</taxon>
        <taxon>Endopterygota</taxon>
        <taxon>Diptera</taxon>
        <taxon>Nematocera</taxon>
        <taxon>Culicoidea</taxon>
        <taxon>Culicidae</taxon>
        <taxon>Culicinae</taxon>
        <taxon>Culicini</taxon>
        <taxon>Culex</taxon>
        <taxon>Culex</taxon>
    </lineage>
</organism>
<accession>A0A8D8MKD1</accession>
<name>A0A8D8MKD1_CULPI</name>
<evidence type="ECO:0000313" key="2">
    <source>
        <dbReference type="EMBL" id="CAG6531817.1"/>
    </source>
</evidence>
<feature type="compositionally biased region" description="Low complexity" evidence="1">
    <location>
        <begin position="41"/>
        <end position="54"/>
    </location>
</feature>